<evidence type="ECO:0000256" key="6">
    <source>
        <dbReference type="ARBA" id="ARBA00022729"/>
    </source>
</evidence>
<gene>
    <name evidence="12" type="ORF">R5R35_000207</name>
</gene>
<dbReference type="GO" id="GO:0006898">
    <property type="term" value="P:receptor-mediated endocytosis"/>
    <property type="evidence" value="ECO:0007669"/>
    <property type="project" value="TreeGrafter"/>
</dbReference>
<evidence type="ECO:0000256" key="8">
    <source>
        <dbReference type="ARBA" id="ARBA00022989"/>
    </source>
</evidence>
<dbReference type="EMBL" id="JAZDUA010000014">
    <property type="protein sequence ID" value="KAK7873419.1"/>
    <property type="molecule type" value="Genomic_DNA"/>
</dbReference>
<keyword evidence="8 11" id="KW-1133">Transmembrane helix</keyword>
<evidence type="ECO:0000256" key="5">
    <source>
        <dbReference type="ARBA" id="ARBA00022692"/>
    </source>
</evidence>
<evidence type="ECO:0000256" key="2">
    <source>
        <dbReference type="ARBA" id="ARBA00021200"/>
    </source>
</evidence>
<keyword evidence="4" id="KW-1003">Cell membrane</keyword>
<proteinExistence type="predicted"/>
<dbReference type="PANTHER" id="PTHR14995">
    <property type="entry name" value="AMNIONLESS"/>
    <property type="match status" value="1"/>
</dbReference>
<evidence type="ECO:0000256" key="3">
    <source>
        <dbReference type="ARBA" id="ARBA00022448"/>
    </source>
</evidence>
<dbReference type="InterPro" id="IPR026112">
    <property type="entry name" value="AMN"/>
</dbReference>
<feature type="compositionally biased region" description="Basic and acidic residues" evidence="10">
    <location>
        <begin position="486"/>
        <end position="496"/>
    </location>
</feature>
<keyword evidence="13" id="KW-1185">Reference proteome</keyword>
<keyword evidence="5 11" id="KW-0812">Transmembrane</keyword>
<dbReference type="AlphaFoldDB" id="A0AAN9ZI25"/>
<reference evidence="12 13" key="1">
    <citation type="submission" date="2024-03" db="EMBL/GenBank/DDBJ databases">
        <title>The genome assembly and annotation of the cricket Gryllus longicercus Weissman &amp; Gray.</title>
        <authorList>
            <person name="Szrajer S."/>
            <person name="Gray D."/>
            <person name="Ylla G."/>
        </authorList>
    </citation>
    <scope>NUCLEOTIDE SEQUENCE [LARGE SCALE GENOMIC DNA]</scope>
    <source>
        <strain evidence="12">DAG 2021-001</strain>
        <tissue evidence="12">Whole body minus gut</tissue>
    </source>
</reference>
<evidence type="ECO:0000313" key="12">
    <source>
        <dbReference type="EMBL" id="KAK7873419.1"/>
    </source>
</evidence>
<evidence type="ECO:0000256" key="4">
    <source>
        <dbReference type="ARBA" id="ARBA00022475"/>
    </source>
</evidence>
<comment type="subcellular location">
    <subcellularLocation>
        <location evidence="1">Cell membrane</location>
        <topology evidence="1">Single-pass type I membrane protein</topology>
    </subcellularLocation>
</comment>
<dbReference type="GO" id="GO:0030139">
    <property type="term" value="C:endocytic vesicle"/>
    <property type="evidence" value="ECO:0007669"/>
    <property type="project" value="TreeGrafter"/>
</dbReference>
<dbReference type="Proteomes" id="UP001378592">
    <property type="component" value="Unassembled WGS sequence"/>
</dbReference>
<organism evidence="12 13">
    <name type="scientific">Gryllus longicercus</name>
    <dbReference type="NCBI Taxonomy" id="2509291"/>
    <lineage>
        <taxon>Eukaryota</taxon>
        <taxon>Metazoa</taxon>
        <taxon>Ecdysozoa</taxon>
        <taxon>Arthropoda</taxon>
        <taxon>Hexapoda</taxon>
        <taxon>Insecta</taxon>
        <taxon>Pterygota</taxon>
        <taxon>Neoptera</taxon>
        <taxon>Polyneoptera</taxon>
        <taxon>Orthoptera</taxon>
        <taxon>Ensifera</taxon>
        <taxon>Gryllidea</taxon>
        <taxon>Grylloidea</taxon>
        <taxon>Gryllidae</taxon>
        <taxon>Gryllinae</taxon>
        <taxon>Gryllus</taxon>
    </lineage>
</organism>
<dbReference type="GO" id="GO:0003676">
    <property type="term" value="F:nucleic acid binding"/>
    <property type="evidence" value="ECO:0007669"/>
    <property type="project" value="InterPro"/>
</dbReference>
<keyword evidence="3" id="KW-0813">Transport</keyword>
<evidence type="ECO:0000256" key="9">
    <source>
        <dbReference type="ARBA" id="ARBA00023136"/>
    </source>
</evidence>
<dbReference type="PANTHER" id="PTHR14995:SF2">
    <property type="entry name" value="PROTEIN AMNIONLESS"/>
    <property type="match status" value="1"/>
</dbReference>
<keyword evidence="7" id="KW-0653">Protein transport</keyword>
<keyword evidence="9 11" id="KW-0472">Membrane</keyword>
<dbReference type="Pfam" id="PF14828">
    <property type="entry name" value="Amnionless"/>
    <property type="match status" value="1"/>
</dbReference>
<name>A0AAN9ZI25_9ORTH</name>
<protein>
    <recommendedName>
        <fullName evidence="2">Protein amnionless</fullName>
    </recommendedName>
</protein>
<dbReference type="GO" id="GO:0015031">
    <property type="term" value="P:protein transport"/>
    <property type="evidence" value="ECO:0007669"/>
    <property type="project" value="UniProtKB-KW"/>
</dbReference>
<comment type="caution">
    <text evidence="12">The sequence shown here is derived from an EMBL/GenBank/DDBJ whole genome shotgun (WGS) entry which is preliminary data.</text>
</comment>
<dbReference type="PROSITE" id="PS00092">
    <property type="entry name" value="N6_MTASE"/>
    <property type="match status" value="1"/>
</dbReference>
<evidence type="ECO:0000256" key="7">
    <source>
        <dbReference type="ARBA" id="ARBA00022927"/>
    </source>
</evidence>
<keyword evidence="6" id="KW-0732">Signal</keyword>
<evidence type="ECO:0000256" key="10">
    <source>
        <dbReference type="SAM" id="MobiDB-lite"/>
    </source>
</evidence>
<dbReference type="GO" id="GO:0008168">
    <property type="term" value="F:methyltransferase activity"/>
    <property type="evidence" value="ECO:0007669"/>
    <property type="project" value="InterPro"/>
</dbReference>
<dbReference type="InterPro" id="IPR002052">
    <property type="entry name" value="DNA_methylase_N6_adenine_CS"/>
</dbReference>
<evidence type="ECO:0000256" key="11">
    <source>
        <dbReference type="SAM" id="Phobius"/>
    </source>
</evidence>
<dbReference type="GO" id="GO:0016324">
    <property type="term" value="C:apical plasma membrane"/>
    <property type="evidence" value="ECO:0007669"/>
    <property type="project" value="TreeGrafter"/>
</dbReference>
<accession>A0AAN9ZI25</accession>
<evidence type="ECO:0000313" key="13">
    <source>
        <dbReference type="Proteomes" id="UP001378592"/>
    </source>
</evidence>
<sequence>MAVLIGRGLAPPRRAVTGQRCQGREATDGPRMALCAPALLLALLGALAPPSAAVLRVKRLRFDTNWANGVNWSAGRPPAPGEVAVVDGPGDALLDLPARVRVRALVLARAGALLLRRDGSLALVGPGPGRGAPENHFVRSGAQNWLDPEAWEPADRTLAPVWAAVPHALRVPCRWDFVLLPFKTTFALRLPPLPLTVALVILNPPWVDPSLPEAYTSQDSFRLRQFIYGLSWQRLVDDGRFVLPAAGAGEEVGAVHTRWGQCTEQAGCACAAPATLAAAVEQRVCAHQRPRCARAPPPPCEAPVQPRGHCCPVCGAFLELRVERRRFSLVELQKAAESGLQASGAAAQGVQAYAHALPDGRVQLVLVEGDPYRGASVEAAYGLRASFLAEEALGVLAASLTAAGPPVSEHRWVRVVAPVLGTLAVALAAFAAIFLVFSGWRSLIWCSADDEGSYVFARFENVEADSEAVEVIASPLATSQSFDNPLYKEKGSEKSSNRMQYTTLQEEETTSDVGETSGFKRFDDD</sequence>
<feature type="region of interest" description="Disordered" evidence="10">
    <location>
        <begin position="483"/>
        <end position="525"/>
    </location>
</feature>
<dbReference type="GO" id="GO:0032259">
    <property type="term" value="P:methylation"/>
    <property type="evidence" value="ECO:0007669"/>
    <property type="project" value="InterPro"/>
</dbReference>
<evidence type="ECO:0000256" key="1">
    <source>
        <dbReference type="ARBA" id="ARBA00004251"/>
    </source>
</evidence>
<feature type="transmembrane region" description="Helical" evidence="11">
    <location>
        <begin position="415"/>
        <end position="437"/>
    </location>
</feature>